<dbReference type="InterPro" id="IPR027417">
    <property type="entry name" value="P-loop_NTPase"/>
</dbReference>
<dbReference type="Proteomes" id="UP000824200">
    <property type="component" value="Unassembled WGS sequence"/>
</dbReference>
<evidence type="ECO:0000256" key="6">
    <source>
        <dbReference type="ARBA" id="ARBA00023134"/>
    </source>
</evidence>
<feature type="domain" description="EngA-type G" evidence="11">
    <location>
        <begin position="4"/>
        <end position="167"/>
    </location>
</feature>
<feature type="binding site" evidence="8">
    <location>
        <begin position="120"/>
        <end position="123"/>
    </location>
    <ligand>
        <name>GTP</name>
        <dbReference type="ChEBI" id="CHEBI:37565"/>
        <label>1</label>
    </ligand>
</feature>
<evidence type="ECO:0000259" key="11">
    <source>
        <dbReference type="PROSITE" id="PS51712"/>
    </source>
</evidence>
<evidence type="ECO:0000256" key="3">
    <source>
        <dbReference type="ARBA" id="ARBA00022517"/>
    </source>
</evidence>
<evidence type="ECO:0000256" key="10">
    <source>
        <dbReference type="RuleBase" id="RU004481"/>
    </source>
</evidence>
<dbReference type="NCBIfam" id="TIGR00231">
    <property type="entry name" value="small_GTP"/>
    <property type="match status" value="2"/>
</dbReference>
<dbReference type="AlphaFoldDB" id="A0A9D1J815"/>
<dbReference type="InterPro" id="IPR016484">
    <property type="entry name" value="GTPase_Der"/>
</dbReference>
<reference evidence="12" key="1">
    <citation type="submission" date="2020-10" db="EMBL/GenBank/DDBJ databases">
        <authorList>
            <person name="Gilroy R."/>
        </authorList>
    </citation>
    <scope>NUCLEOTIDE SEQUENCE</scope>
    <source>
        <strain evidence="12">CHK121-14286</strain>
    </source>
</reference>
<evidence type="ECO:0000313" key="12">
    <source>
        <dbReference type="EMBL" id="HIR65960.1"/>
    </source>
</evidence>
<dbReference type="CDD" id="cd01895">
    <property type="entry name" value="EngA2"/>
    <property type="match status" value="1"/>
</dbReference>
<feature type="binding site" evidence="8">
    <location>
        <begin position="10"/>
        <end position="17"/>
    </location>
    <ligand>
        <name>GTP</name>
        <dbReference type="ChEBI" id="CHEBI:37565"/>
        <label>1</label>
    </ligand>
</feature>
<evidence type="ECO:0000256" key="7">
    <source>
        <dbReference type="ARBA" id="ARBA00032345"/>
    </source>
</evidence>
<evidence type="ECO:0000256" key="9">
    <source>
        <dbReference type="PROSITE-ProRule" id="PRU01049"/>
    </source>
</evidence>
<feature type="domain" description="EngA-type G" evidence="11">
    <location>
        <begin position="176"/>
        <end position="352"/>
    </location>
</feature>
<dbReference type="FunFam" id="3.40.50.300:FF:000057">
    <property type="entry name" value="GTPase Der"/>
    <property type="match status" value="1"/>
</dbReference>
<keyword evidence="5 8" id="KW-0547">Nucleotide-binding</keyword>
<dbReference type="FunFam" id="3.40.50.300:FF:000040">
    <property type="entry name" value="GTPase Der"/>
    <property type="match status" value="1"/>
</dbReference>
<dbReference type="InterPro" id="IPR015946">
    <property type="entry name" value="KH_dom-like_a/b"/>
</dbReference>
<dbReference type="SMART" id="SM00173">
    <property type="entry name" value="RAS"/>
    <property type="match status" value="1"/>
</dbReference>
<dbReference type="GO" id="GO:0005525">
    <property type="term" value="F:GTP binding"/>
    <property type="evidence" value="ECO:0007669"/>
    <property type="project" value="UniProtKB-UniRule"/>
</dbReference>
<dbReference type="CDD" id="cd01894">
    <property type="entry name" value="EngA1"/>
    <property type="match status" value="1"/>
</dbReference>
<sequence>MTKPLVAVVGKPNVGKSTFFNKVCGGRISIVSNMPGVTRDRIYADAQWLDKKFTLVDTGGIQFKSDDVMFRHIREQAKIALDLADVILFFCDYKTGLTSEDYDVATMLRKTNKPVVLVVNKVDNYADCDLSDFYALGLGDVFPIAAEQKQGVGDLLDEVVSYFPDEEEAEDFAEAIKIAVVGKPNAGKSSLVNKILGYDRTIVSSISGTTRDAIDTPFEYNGQKYVIIDTAGMRRKRSIENDSVEQYSVMRSLNAVRRADVCLIVMDAKEGLSEQDVKIAGFIHEEGKPSVVVINKWDLIEKDTHTVETFKKQLASDLAFMDYFRYITVSALTGQRVPKLMEEVNYVYAKSTFRVSTGMLNDVITDAVRAVEPPSMSGKRLKIKYATQPSTQPPTFVIFTNDASLVHFSYRRYLENYIRRAFSLDGTPIKLVFRGGEKDDE</sequence>
<gene>
    <name evidence="8 12" type="primary">der</name>
    <name evidence="12" type="ORF">IAC95_03675</name>
</gene>
<dbReference type="Gene3D" id="3.30.300.20">
    <property type="match status" value="1"/>
</dbReference>
<dbReference type="GO" id="GO:0043022">
    <property type="term" value="F:ribosome binding"/>
    <property type="evidence" value="ECO:0007669"/>
    <property type="project" value="TreeGrafter"/>
</dbReference>
<dbReference type="HAMAP" id="MF_00195">
    <property type="entry name" value="GTPase_Der"/>
    <property type="match status" value="1"/>
</dbReference>
<evidence type="ECO:0000256" key="8">
    <source>
        <dbReference type="HAMAP-Rule" id="MF_00195"/>
    </source>
</evidence>
<keyword evidence="4 10" id="KW-0677">Repeat</keyword>
<dbReference type="PRINTS" id="PR00326">
    <property type="entry name" value="GTP1OBG"/>
</dbReference>
<dbReference type="InterPro" id="IPR006073">
    <property type="entry name" value="GTP-bd"/>
</dbReference>
<proteinExistence type="inferred from homology"/>
<dbReference type="PANTHER" id="PTHR43834">
    <property type="entry name" value="GTPASE DER"/>
    <property type="match status" value="1"/>
</dbReference>
<dbReference type="PROSITE" id="PS51712">
    <property type="entry name" value="G_ENGA"/>
    <property type="match status" value="2"/>
</dbReference>
<organism evidence="12 13">
    <name type="scientific">Candidatus Fimimonas gallinarum</name>
    <dbReference type="NCBI Taxonomy" id="2840821"/>
    <lineage>
        <taxon>Bacteria</taxon>
        <taxon>Pseudomonadati</taxon>
        <taxon>Myxococcota</taxon>
        <taxon>Myxococcia</taxon>
        <taxon>Myxococcales</taxon>
        <taxon>Cystobacterineae</taxon>
        <taxon>Myxococcaceae</taxon>
        <taxon>Myxococcaceae incertae sedis</taxon>
        <taxon>Candidatus Fimimonas</taxon>
    </lineage>
</organism>
<dbReference type="InterPro" id="IPR032859">
    <property type="entry name" value="KH_dom-like"/>
</dbReference>
<dbReference type="SUPFAM" id="SSF52540">
    <property type="entry name" value="P-loop containing nucleoside triphosphate hydrolases"/>
    <property type="match status" value="2"/>
</dbReference>
<evidence type="ECO:0000256" key="4">
    <source>
        <dbReference type="ARBA" id="ARBA00022737"/>
    </source>
</evidence>
<evidence type="ECO:0000256" key="5">
    <source>
        <dbReference type="ARBA" id="ARBA00022741"/>
    </source>
</evidence>
<dbReference type="PIRSF" id="PIRSF006485">
    <property type="entry name" value="GTP-binding_EngA"/>
    <property type="match status" value="1"/>
</dbReference>
<dbReference type="Gene3D" id="3.40.50.300">
    <property type="entry name" value="P-loop containing nucleotide triphosphate hydrolases"/>
    <property type="match status" value="2"/>
</dbReference>
<comment type="similarity">
    <text evidence="1 8 9 10">Belongs to the TRAFAC class TrmE-Era-EngA-EngB-Septin-like GTPase superfamily. EngA (Der) GTPase family.</text>
</comment>
<protein>
    <recommendedName>
        <fullName evidence="2 8">GTPase Der</fullName>
    </recommendedName>
    <alternativeName>
        <fullName evidence="7 8">GTP-binding protein EngA</fullName>
    </alternativeName>
</protein>
<comment type="caution">
    <text evidence="12">The sequence shown here is derived from an EMBL/GenBank/DDBJ whole genome shotgun (WGS) entry which is preliminary data.</text>
</comment>
<feature type="binding site" evidence="8">
    <location>
        <begin position="295"/>
        <end position="298"/>
    </location>
    <ligand>
        <name>GTP</name>
        <dbReference type="ChEBI" id="CHEBI:37565"/>
        <label>2</label>
    </ligand>
</feature>
<keyword evidence="6 8" id="KW-0342">GTP-binding</keyword>
<name>A0A9D1J815_9BACT</name>
<dbReference type="InterPro" id="IPR005225">
    <property type="entry name" value="Small_GTP-bd"/>
</dbReference>
<reference evidence="12" key="2">
    <citation type="journal article" date="2021" name="PeerJ">
        <title>Extensive microbial diversity within the chicken gut microbiome revealed by metagenomics and culture.</title>
        <authorList>
            <person name="Gilroy R."/>
            <person name="Ravi A."/>
            <person name="Getino M."/>
            <person name="Pursley I."/>
            <person name="Horton D.L."/>
            <person name="Alikhan N.F."/>
            <person name="Baker D."/>
            <person name="Gharbi K."/>
            <person name="Hall N."/>
            <person name="Watson M."/>
            <person name="Adriaenssens E.M."/>
            <person name="Foster-Nyarko E."/>
            <person name="Jarju S."/>
            <person name="Secka A."/>
            <person name="Antonio M."/>
            <person name="Oren A."/>
            <person name="Chaudhuri R.R."/>
            <person name="La Ragione R."/>
            <person name="Hildebrand F."/>
            <person name="Pallen M.J."/>
        </authorList>
    </citation>
    <scope>NUCLEOTIDE SEQUENCE</scope>
    <source>
        <strain evidence="12">CHK121-14286</strain>
    </source>
</reference>
<dbReference type="PANTHER" id="PTHR43834:SF6">
    <property type="entry name" value="GTPASE DER"/>
    <property type="match status" value="1"/>
</dbReference>
<evidence type="ECO:0000256" key="1">
    <source>
        <dbReference type="ARBA" id="ARBA00008279"/>
    </source>
</evidence>
<dbReference type="Pfam" id="PF14714">
    <property type="entry name" value="KH_dom-like"/>
    <property type="match status" value="1"/>
</dbReference>
<dbReference type="InterPro" id="IPR031166">
    <property type="entry name" value="G_ENGA"/>
</dbReference>
<accession>A0A9D1J815</accession>
<keyword evidence="3 8" id="KW-0690">Ribosome biogenesis</keyword>
<feature type="binding site" evidence="8">
    <location>
        <begin position="57"/>
        <end position="61"/>
    </location>
    <ligand>
        <name>GTP</name>
        <dbReference type="ChEBI" id="CHEBI:37565"/>
        <label>1</label>
    </ligand>
</feature>
<dbReference type="GO" id="GO:0042254">
    <property type="term" value="P:ribosome biogenesis"/>
    <property type="evidence" value="ECO:0007669"/>
    <property type="project" value="UniProtKB-KW"/>
</dbReference>
<comment type="subunit">
    <text evidence="8">Associates with the 50S ribosomal subunit.</text>
</comment>
<feature type="binding site" evidence="8">
    <location>
        <begin position="182"/>
        <end position="189"/>
    </location>
    <ligand>
        <name>GTP</name>
        <dbReference type="ChEBI" id="CHEBI:37565"/>
        <label>2</label>
    </ligand>
</feature>
<comment type="function">
    <text evidence="8 10">GTPase that plays an essential role in the late steps of ribosome biogenesis.</text>
</comment>
<dbReference type="NCBIfam" id="TIGR03594">
    <property type="entry name" value="GTPase_EngA"/>
    <property type="match status" value="1"/>
</dbReference>
<feature type="binding site" evidence="8">
    <location>
        <begin position="229"/>
        <end position="233"/>
    </location>
    <ligand>
        <name>GTP</name>
        <dbReference type="ChEBI" id="CHEBI:37565"/>
        <label>2</label>
    </ligand>
</feature>
<evidence type="ECO:0000313" key="13">
    <source>
        <dbReference type="Proteomes" id="UP000824200"/>
    </source>
</evidence>
<dbReference type="FunFam" id="3.30.300.20:FF:000004">
    <property type="entry name" value="GTPase Der"/>
    <property type="match status" value="1"/>
</dbReference>
<evidence type="ECO:0000256" key="2">
    <source>
        <dbReference type="ARBA" id="ARBA00020953"/>
    </source>
</evidence>
<dbReference type="Pfam" id="PF01926">
    <property type="entry name" value="MMR_HSR1"/>
    <property type="match status" value="2"/>
</dbReference>
<dbReference type="EMBL" id="DVHL01000029">
    <property type="protein sequence ID" value="HIR65960.1"/>
    <property type="molecule type" value="Genomic_DNA"/>
</dbReference>